<dbReference type="OrthoDB" id="8215052at2"/>
<proteinExistence type="predicted"/>
<dbReference type="Proteomes" id="UP000199286">
    <property type="component" value="Unassembled WGS sequence"/>
</dbReference>
<dbReference type="SUPFAM" id="SSF52540">
    <property type="entry name" value="P-loop containing nucleoside triphosphate hydrolases"/>
    <property type="match status" value="1"/>
</dbReference>
<dbReference type="AlphaFoldDB" id="A0A1H3JRZ7"/>
<evidence type="ECO:0000259" key="1">
    <source>
        <dbReference type="Pfam" id="PF19263"/>
    </source>
</evidence>
<dbReference type="RefSeq" id="WP_089883248.1">
    <property type="nucleotide sequence ID" value="NZ_FNPF01000007.1"/>
</dbReference>
<organism evidence="2 3">
    <name type="scientific">Citreimonas salinaria</name>
    <dbReference type="NCBI Taxonomy" id="321339"/>
    <lineage>
        <taxon>Bacteria</taxon>
        <taxon>Pseudomonadati</taxon>
        <taxon>Pseudomonadota</taxon>
        <taxon>Alphaproteobacteria</taxon>
        <taxon>Rhodobacterales</taxon>
        <taxon>Roseobacteraceae</taxon>
        <taxon>Citreimonas</taxon>
    </lineage>
</organism>
<dbReference type="InterPro" id="IPR027417">
    <property type="entry name" value="P-loop_NTPase"/>
</dbReference>
<sequence>MTNINHEHRREISRAIASWYVRKDNKYYRVEAPGTSISQPDVRQASYQRIRTKLPHIPLSPELLQEAFRVAFSLYPENADEAIRPWNGQVVSRPGDTRTLLIADGFATINRWREPDYRNLRVNHAEWGAAEELLRWMLPDAGTRRHVTDWIAWCLQNEADRPTWSLFLHSKAKGTGKSQLCRVLDALFGEGNTTSQNGITYLTGRFNASVVASKLVVCEEVKVKQGSSAANSLKTLISEPTILVEMKGQEAYQTDQRCCFVFTSNHVPLWLEADDRRYFIVDVEHQGHANGPLTAEFQRVVARVNEQIKNPASLAALYNAFMAHKPADGFNARSLNTETHSTPIMEMIRQSQQQVSTEQLEEYLNGREQHYIAQTDLHHYCQKTLHVNPETIRHRMLELGWHKVKVKWGGVDYGRVLWLRPGYSAQRGEVVGSDGTRQPVRDEVEIGL</sequence>
<reference evidence="2 3" key="1">
    <citation type="submission" date="2016-10" db="EMBL/GenBank/DDBJ databases">
        <authorList>
            <person name="de Groot N.N."/>
        </authorList>
    </citation>
    <scope>NUCLEOTIDE SEQUENCE [LARGE SCALE GENOMIC DNA]</scope>
    <source>
        <strain evidence="2 3">DSM 26880</strain>
    </source>
</reference>
<evidence type="ECO:0000313" key="3">
    <source>
        <dbReference type="Proteomes" id="UP000199286"/>
    </source>
</evidence>
<dbReference type="STRING" id="321339.SAMN05444340_107177"/>
<feature type="domain" description="NrS-1 polymerase-like helicase" evidence="1">
    <location>
        <begin position="168"/>
        <end position="277"/>
    </location>
</feature>
<protein>
    <recommendedName>
        <fullName evidence="1">NrS-1 polymerase-like helicase domain-containing protein</fullName>
    </recommendedName>
</protein>
<dbReference type="InterPro" id="IPR045455">
    <property type="entry name" value="NrS-1_pol-like_helicase"/>
</dbReference>
<gene>
    <name evidence="2" type="ORF">SAMN05444340_107177</name>
</gene>
<dbReference type="Pfam" id="PF19263">
    <property type="entry name" value="DUF5906"/>
    <property type="match status" value="1"/>
</dbReference>
<evidence type="ECO:0000313" key="2">
    <source>
        <dbReference type="EMBL" id="SDY42034.1"/>
    </source>
</evidence>
<dbReference type="EMBL" id="FNPF01000007">
    <property type="protein sequence ID" value="SDY42034.1"/>
    <property type="molecule type" value="Genomic_DNA"/>
</dbReference>
<keyword evidence="3" id="KW-1185">Reference proteome</keyword>
<accession>A0A1H3JRZ7</accession>
<dbReference type="Gene3D" id="3.40.50.300">
    <property type="entry name" value="P-loop containing nucleotide triphosphate hydrolases"/>
    <property type="match status" value="1"/>
</dbReference>
<name>A0A1H3JRZ7_9RHOB</name>